<organism evidence="2">
    <name type="scientific">Oceaniferula spumae</name>
    <dbReference type="NCBI Taxonomy" id="2979115"/>
    <lineage>
        <taxon>Bacteria</taxon>
        <taxon>Pseudomonadati</taxon>
        <taxon>Verrucomicrobiota</taxon>
        <taxon>Verrucomicrobiia</taxon>
        <taxon>Verrucomicrobiales</taxon>
        <taxon>Verrucomicrobiaceae</taxon>
        <taxon>Oceaniferula</taxon>
    </lineage>
</organism>
<accession>A0AAT9FJW8</accession>
<proteinExistence type="predicted"/>
<gene>
    <name evidence="2" type="ORF">NT6N_12990</name>
</gene>
<dbReference type="PROSITE" id="PS51257">
    <property type="entry name" value="PROKAR_LIPOPROTEIN"/>
    <property type="match status" value="1"/>
</dbReference>
<reference evidence="2" key="1">
    <citation type="submission" date="2024-07" db="EMBL/GenBank/DDBJ databases">
        <title>Complete genome sequence of Verrucomicrobiaceae bacterium NT6N.</title>
        <authorList>
            <person name="Huang C."/>
            <person name="Takami H."/>
            <person name="Hamasaki K."/>
        </authorList>
    </citation>
    <scope>NUCLEOTIDE SEQUENCE</scope>
    <source>
        <strain evidence="2">NT6N</strain>
    </source>
</reference>
<keyword evidence="1" id="KW-0732">Signal</keyword>
<dbReference type="EMBL" id="AP026866">
    <property type="protein sequence ID" value="BDS06259.1"/>
    <property type="molecule type" value="Genomic_DNA"/>
</dbReference>
<dbReference type="AlphaFoldDB" id="A0AAT9FJW8"/>
<evidence type="ECO:0000256" key="1">
    <source>
        <dbReference type="SAM" id="SignalP"/>
    </source>
</evidence>
<name>A0AAT9FJW8_9BACT</name>
<sequence length="279" mass="30446">MTFRLTALLIAITASVVLTSCDKGAAAADNPQPPQESGRDFNVIHTYVALCDNESQGIAPVPAKIGNGDDPANNLYWGCSDGSRAYFSKSKLWTRLSAGKTKDQPQILERLIFQHKKSRTLLVIDAWRGSSIQPCIQEFCQSLAGQKYETLTFKDDKGEHQVNIAGGADMLAFIGHNGLMEFSLPALPANPNRKQAVSAVVLCCKSQHFFAKHIAPSGAKPKVMTASNMYPGAFILHDVIEGWLKNEDETKLRLRAAKAYARNQNISTKSALNVFAPLP</sequence>
<feature type="signal peptide" evidence="1">
    <location>
        <begin position="1"/>
        <end position="20"/>
    </location>
</feature>
<evidence type="ECO:0000313" key="2">
    <source>
        <dbReference type="EMBL" id="BDS06259.1"/>
    </source>
</evidence>
<protein>
    <submittedName>
        <fullName evidence="2">Uncharacterized protein</fullName>
    </submittedName>
</protein>
<dbReference type="KEGG" id="osu:NT6N_12990"/>
<feature type="chain" id="PRO_5043501819" evidence="1">
    <location>
        <begin position="21"/>
        <end position="279"/>
    </location>
</feature>